<name>A0A5B9P7Y3_9BACT</name>
<evidence type="ECO:0000313" key="2">
    <source>
        <dbReference type="Proteomes" id="UP000322214"/>
    </source>
</evidence>
<protein>
    <submittedName>
        <fullName evidence="1">Uncharacterized protein</fullName>
    </submittedName>
</protein>
<keyword evidence="2" id="KW-1185">Reference proteome</keyword>
<gene>
    <name evidence="1" type="ORF">MFFC18_23040</name>
</gene>
<accession>A0A5B9P7Y3</accession>
<dbReference type="EMBL" id="CP042912">
    <property type="protein sequence ID" value="QEG22424.1"/>
    <property type="molecule type" value="Genomic_DNA"/>
</dbReference>
<dbReference type="KEGG" id="mff:MFFC18_23040"/>
<sequence>MIRIATVTVAVLAVLGLFSQRTVSAGLSNPGDISIIGFQSDNPDSVSFVVWQDVAIGDSIDFWDHGL</sequence>
<dbReference type="STRING" id="980251.GCA_001642875_00002"/>
<proteinExistence type="predicted"/>
<organism evidence="1 2">
    <name type="scientific">Mariniblastus fucicola</name>
    <dbReference type="NCBI Taxonomy" id="980251"/>
    <lineage>
        <taxon>Bacteria</taxon>
        <taxon>Pseudomonadati</taxon>
        <taxon>Planctomycetota</taxon>
        <taxon>Planctomycetia</taxon>
        <taxon>Pirellulales</taxon>
        <taxon>Pirellulaceae</taxon>
        <taxon>Mariniblastus</taxon>
    </lineage>
</organism>
<dbReference type="Proteomes" id="UP000322214">
    <property type="component" value="Chromosome"/>
</dbReference>
<dbReference type="AlphaFoldDB" id="A0A5B9P7Y3"/>
<evidence type="ECO:0000313" key="1">
    <source>
        <dbReference type="EMBL" id="QEG22424.1"/>
    </source>
</evidence>
<reference evidence="1 2" key="1">
    <citation type="submission" date="2019-08" db="EMBL/GenBank/DDBJ databases">
        <title>Deep-cultivation of Planctomycetes and their phenomic and genomic characterization uncovers novel biology.</title>
        <authorList>
            <person name="Wiegand S."/>
            <person name="Jogler M."/>
            <person name="Boedeker C."/>
            <person name="Pinto D."/>
            <person name="Vollmers J."/>
            <person name="Rivas-Marin E."/>
            <person name="Kohn T."/>
            <person name="Peeters S.H."/>
            <person name="Heuer A."/>
            <person name="Rast P."/>
            <person name="Oberbeckmann S."/>
            <person name="Bunk B."/>
            <person name="Jeske O."/>
            <person name="Meyerdierks A."/>
            <person name="Storesund J.E."/>
            <person name="Kallscheuer N."/>
            <person name="Luecker S."/>
            <person name="Lage O.M."/>
            <person name="Pohl T."/>
            <person name="Merkel B.J."/>
            <person name="Hornburger P."/>
            <person name="Mueller R.-W."/>
            <person name="Bruemmer F."/>
            <person name="Labrenz M."/>
            <person name="Spormann A.M."/>
            <person name="Op den Camp H."/>
            <person name="Overmann J."/>
            <person name="Amann R."/>
            <person name="Jetten M.S.M."/>
            <person name="Mascher T."/>
            <person name="Medema M.H."/>
            <person name="Devos D.P."/>
            <person name="Kaster A.-K."/>
            <person name="Ovreas L."/>
            <person name="Rohde M."/>
            <person name="Galperin M.Y."/>
            <person name="Jogler C."/>
        </authorList>
    </citation>
    <scope>NUCLEOTIDE SEQUENCE [LARGE SCALE GENOMIC DNA]</scope>
    <source>
        <strain evidence="1 2">FC18</strain>
    </source>
</reference>